<dbReference type="PRINTS" id="PR01217">
    <property type="entry name" value="PRICHEXTENSN"/>
</dbReference>
<name>A0A504UM27_9HYPH</name>
<dbReference type="Proteomes" id="UP000316429">
    <property type="component" value="Unassembled WGS sequence"/>
</dbReference>
<accession>A0A504UM27</accession>
<evidence type="ECO:0000313" key="3">
    <source>
        <dbReference type="EMBL" id="TPP11695.1"/>
    </source>
</evidence>
<feature type="region of interest" description="Disordered" evidence="1">
    <location>
        <begin position="18"/>
        <end position="147"/>
    </location>
</feature>
<dbReference type="InterPro" id="IPR009683">
    <property type="entry name" value="Extensin-like_C"/>
</dbReference>
<organism evidence="3 4">
    <name type="scientific">Rhizobium glycinendophyticum</name>
    <dbReference type="NCBI Taxonomy" id="2589807"/>
    <lineage>
        <taxon>Bacteria</taxon>
        <taxon>Pseudomonadati</taxon>
        <taxon>Pseudomonadota</taxon>
        <taxon>Alphaproteobacteria</taxon>
        <taxon>Hyphomicrobiales</taxon>
        <taxon>Rhizobiaceae</taxon>
        <taxon>Rhizobium/Agrobacterium group</taxon>
        <taxon>Rhizobium</taxon>
    </lineage>
</organism>
<comment type="caution">
    <text evidence="3">The sequence shown here is derived from an EMBL/GenBank/DDBJ whole genome shotgun (WGS) entry which is preliminary data.</text>
</comment>
<protein>
    <submittedName>
        <fullName evidence="3">Extensin</fullName>
    </submittedName>
</protein>
<feature type="domain" description="Extensin-like C-terminal" evidence="2">
    <location>
        <begin position="153"/>
        <end position="332"/>
    </location>
</feature>
<dbReference type="EMBL" id="VFYP01000001">
    <property type="protein sequence ID" value="TPP11695.1"/>
    <property type="molecule type" value="Genomic_DNA"/>
</dbReference>
<evidence type="ECO:0000256" key="1">
    <source>
        <dbReference type="SAM" id="MobiDB-lite"/>
    </source>
</evidence>
<proteinExistence type="predicted"/>
<feature type="compositionally biased region" description="Pro residues" evidence="1">
    <location>
        <begin position="132"/>
        <end position="142"/>
    </location>
</feature>
<feature type="compositionally biased region" description="Pro residues" evidence="1">
    <location>
        <begin position="55"/>
        <end position="70"/>
    </location>
</feature>
<keyword evidence="4" id="KW-1185">Reference proteome</keyword>
<gene>
    <name evidence="3" type="ORF">FJQ55_13125</name>
</gene>
<feature type="compositionally biased region" description="Basic and acidic residues" evidence="1">
    <location>
        <begin position="122"/>
        <end position="131"/>
    </location>
</feature>
<dbReference type="RefSeq" id="WP_140828489.1">
    <property type="nucleotide sequence ID" value="NZ_VFYP01000001.1"/>
</dbReference>
<sequence>MRHATGLMLIWLAATGVTLPEIGPPAPPKPAQSVTQDEAAAPAEEKGAADSSQTPPTPPLPSGTPPTPSPDPRDTPDATSAPSEVPAGKPEAPEAPVDAEKAGQPKTGPSKPDDGAAPTTEGKQEQADKPEPTAPPPPPDPAPVSEKPEELAMCLRDLKAIGADFTEDAMIDDETGCGIAHPVTVRRILPSVTLEPEATIRCETALSLARMTRDMLIPAAARAFPDRPALSGISQASGYVCRNRNSAETGKISEHAHGNAIDIAALRFSKESVPLMIAKQDDGTAEAAFQRALNAIACLYFTTVLSPGSDAAHQDHLHLDVIERKSGFRYCR</sequence>
<evidence type="ECO:0000259" key="2">
    <source>
        <dbReference type="Pfam" id="PF06904"/>
    </source>
</evidence>
<evidence type="ECO:0000313" key="4">
    <source>
        <dbReference type="Proteomes" id="UP000316429"/>
    </source>
</evidence>
<dbReference type="AlphaFoldDB" id="A0A504UM27"/>
<reference evidence="3 4" key="1">
    <citation type="submission" date="2019-06" db="EMBL/GenBank/DDBJ databases">
        <title>Rhizobium sp. CL12 isolated from roots of soybean.</title>
        <authorList>
            <person name="Wang C."/>
        </authorList>
    </citation>
    <scope>NUCLEOTIDE SEQUENCE [LARGE SCALE GENOMIC DNA]</scope>
    <source>
        <strain evidence="3 4">CL12</strain>
    </source>
</reference>
<dbReference type="Pfam" id="PF06904">
    <property type="entry name" value="Extensin-like_C"/>
    <property type="match status" value="1"/>
</dbReference>
<dbReference type="OrthoDB" id="9809788at2"/>